<name>A0A919RI53_9ACTN</name>
<evidence type="ECO:0000256" key="1">
    <source>
        <dbReference type="SAM" id="MobiDB-lite"/>
    </source>
</evidence>
<comment type="caution">
    <text evidence="2">The sequence shown here is derived from an EMBL/GenBank/DDBJ whole genome shotgun (WGS) entry which is preliminary data.</text>
</comment>
<accession>A0A919RI53</accession>
<dbReference type="Proteomes" id="UP000606172">
    <property type="component" value="Unassembled WGS sequence"/>
</dbReference>
<dbReference type="RefSeq" id="WP_380659745.1">
    <property type="nucleotide sequence ID" value="NZ_JBHLZQ010000056.1"/>
</dbReference>
<dbReference type="AlphaFoldDB" id="A0A919RI53"/>
<gene>
    <name evidence="2" type="ORF">Ssi02_44890</name>
</gene>
<evidence type="ECO:0000313" key="2">
    <source>
        <dbReference type="EMBL" id="GII94258.1"/>
    </source>
</evidence>
<proteinExistence type="predicted"/>
<reference evidence="2" key="1">
    <citation type="submission" date="2021-01" db="EMBL/GenBank/DDBJ databases">
        <title>Whole genome shotgun sequence of Sinosporangium siamense NBRC 109515.</title>
        <authorList>
            <person name="Komaki H."/>
            <person name="Tamura T."/>
        </authorList>
    </citation>
    <scope>NUCLEOTIDE SEQUENCE</scope>
    <source>
        <strain evidence="2">NBRC 109515</strain>
    </source>
</reference>
<organism evidence="2 3">
    <name type="scientific">Sinosporangium siamense</name>
    <dbReference type="NCBI Taxonomy" id="1367973"/>
    <lineage>
        <taxon>Bacteria</taxon>
        <taxon>Bacillati</taxon>
        <taxon>Actinomycetota</taxon>
        <taxon>Actinomycetes</taxon>
        <taxon>Streptosporangiales</taxon>
        <taxon>Streptosporangiaceae</taxon>
        <taxon>Sinosporangium</taxon>
    </lineage>
</organism>
<sequence length="83" mass="9108">MQRLIISGEVPAIVATAGKAAVLMRAELQNRDHTRTLSSENSVIVRYRFTGFAPEPHRTYGDRQPGNSQAEAGPDGYLPIKDL</sequence>
<keyword evidence="3" id="KW-1185">Reference proteome</keyword>
<evidence type="ECO:0000313" key="3">
    <source>
        <dbReference type="Proteomes" id="UP000606172"/>
    </source>
</evidence>
<feature type="region of interest" description="Disordered" evidence="1">
    <location>
        <begin position="55"/>
        <end position="83"/>
    </location>
</feature>
<protein>
    <submittedName>
        <fullName evidence="2">Uncharacterized protein</fullName>
    </submittedName>
</protein>
<dbReference type="EMBL" id="BOOW01000028">
    <property type="protein sequence ID" value="GII94258.1"/>
    <property type="molecule type" value="Genomic_DNA"/>
</dbReference>